<feature type="signal peptide" evidence="1">
    <location>
        <begin position="1"/>
        <end position="19"/>
    </location>
</feature>
<dbReference type="OrthoDB" id="5615280at2"/>
<feature type="chain" id="PRO_5031299919" description="DUF4136 domain-containing protein" evidence="1">
    <location>
        <begin position="20"/>
        <end position="178"/>
    </location>
</feature>
<keyword evidence="3" id="KW-1185">Reference proteome</keyword>
<evidence type="ECO:0000313" key="2">
    <source>
        <dbReference type="EMBL" id="ODJ86789.1"/>
    </source>
</evidence>
<sequence>MRWIILLLLLSACSQSYMVSDNLAYPYNLPPVGSKLVLMQAVAIEPGTTRTFLQRGRKTTLGDFNRYRANCNFEVENLSDRAQRIEPDTFIIKKVQRLMTEVVRQYNHRSGFINVEYGDPGSPMVTHGYHLWLSSEKQPDVMRMTCRGAFDDLSRSEPPSINEIREALGNIAELVLAA</sequence>
<dbReference type="EMBL" id="MARB01000017">
    <property type="protein sequence ID" value="ODJ86789.1"/>
    <property type="molecule type" value="Genomic_DNA"/>
</dbReference>
<dbReference type="RefSeq" id="WP_069126443.1">
    <property type="nucleotide sequence ID" value="NZ_MARB01000017.1"/>
</dbReference>
<evidence type="ECO:0008006" key="4">
    <source>
        <dbReference type="Google" id="ProtNLM"/>
    </source>
</evidence>
<name>A0A7Z0VJP0_9GAMM</name>
<dbReference type="AlphaFoldDB" id="A0A7Z0VJP0"/>
<keyword evidence="1" id="KW-0732">Signal</keyword>
<protein>
    <recommendedName>
        <fullName evidence="4">DUF4136 domain-containing protein</fullName>
    </recommendedName>
</protein>
<organism evidence="2 3">
    <name type="scientific">Candidatus Thiodiazotropha endolucinida</name>
    <dbReference type="NCBI Taxonomy" id="1655433"/>
    <lineage>
        <taxon>Bacteria</taxon>
        <taxon>Pseudomonadati</taxon>
        <taxon>Pseudomonadota</taxon>
        <taxon>Gammaproteobacteria</taxon>
        <taxon>Chromatiales</taxon>
        <taxon>Sedimenticolaceae</taxon>
        <taxon>Candidatus Thiodiazotropha</taxon>
    </lineage>
</organism>
<evidence type="ECO:0000313" key="3">
    <source>
        <dbReference type="Proteomes" id="UP000094769"/>
    </source>
</evidence>
<proteinExistence type="predicted"/>
<comment type="caution">
    <text evidence="2">The sequence shown here is derived from an EMBL/GenBank/DDBJ whole genome shotgun (WGS) entry which is preliminary data.</text>
</comment>
<accession>A0A7Z0VJP0</accession>
<dbReference type="Proteomes" id="UP000094769">
    <property type="component" value="Unassembled WGS sequence"/>
</dbReference>
<gene>
    <name evidence="2" type="ORF">CODIS_29320</name>
</gene>
<reference evidence="2 3" key="1">
    <citation type="submission" date="2016-06" db="EMBL/GenBank/DDBJ databases">
        <title>Genome sequence of endosymbiont of Candidatus Endolucinida thiodiazotropha.</title>
        <authorList>
            <person name="Poehlein A."/>
            <person name="Koenig S."/>
            <person name="Heiden S.E."/>
            <person name="Thuermer A."/>
            <person name="Voget S."/>
            <person name="Daniel R."/>
            <person name="Markert S."/>
            <person name="Gros O."/>
            <person name="Schweder T."/>
        </authorList>
    </citation>
    <scope>NUCLEOTIDE SEQUENCE [LARGE SCALE GENOMIC DNA]</scope>
    <source>
        <strain evidence="2 3">COS</strain>
    </source>
</reference>
<evidence type="ECO:0000256" key="1">
    <source>
        <dbReference type="SAM" id="SignalP"/>
    </source>
</evidence>